<evidence type="ECO:0000256" key="1">
    <source>
        <dbReference type="SAM" id="Phobius"/>
    </source>
</evidence>
<comment type="caution">
    <text evidence="2">The sequence shown here is derived from an EMBL/GenBank/DDBJ whole genome shotgun (WGS) entry which is preliminary data.</text>
</comment>
<dbReference type="RefSeq" id="WP_257912722.1">
    <property type="nucleotide sequence ID" value="NZ_JANPWE010000002.1"/>
</dbReference>
<organism evidence="2 3">
    <name type="scientific">Dehalobacterium formicoaceticum</name>
    <dbReference type="NCBI Taxonomy" id="51515"/>
    <lineage>
        <taxon>Bacteria</taxon>
        <taxon>Bacillati</taxon>
        <taxon>Bacillota</taxon>
        <taxon>Clostridia</taxon>
        <taxon>Eubacteriales</taxon>
        <taxon>Peptococcaceae</taxon>
        <taxon>Dehalobacterium</taxon>
    </lineage>
</organism>
<keyword evidence="1" id="KW-1133">Transmembrane helix</keyword>
<protein>
    <submittedName>
        <fullName evidence="2">DUF6320 domain-containing protein</fullName>
    </submittedName>
</protein>
<name>A0ABT1Y2K7_9FIRM</name>
<gene>
    <name evidence="2" type="ORF">NVS47_06165</name>
</gene>
<sequence length="220" mass="25214">MQYCNHCQVKIRGNKERCPLCKNMLSADNSNGMRIYPQIPLGYDRHLVMRMLVFMSIVALVVSFTVYMLVPADINLPIFTFLGLLSMWLSIILVLRKRNNITKNIMWLVTLVSILSVLWDWRIGWKGWSLDYVIPAVCVAAIFTLYVTAKVMKLSARDYIVYFLLGGLFGIVPLLFILFGWLNVLYPSIISVAANIIFLSAIIIFQGENIKSELSKRMHL</sequence>
<feature type="transmembrane region" description="Helical" evidence="1">
    <location>
        <begin position="159"/>
        <end position="182"/>
    </location>
</feature>
<feature type="transmembrane region" description="Helical" evidence="1">
    <location>
        <begin position="76"/>
        <end position="95"/>
    </location>
</feature>
<evidence type="ECO:0000313" key="2">
    <source>
        <dbReference type="EMBL" id="MCR6545102.1"/>
    </source>
</evidence>
<feature type="transmembrane region" description="Helical" evidence="1">
    <location>
        <begin position="127"/>
        <end position="147"/>
    </location>
</feature>
<dbReference type="Pfam" id="PF19845">
    <property type="entry name" value="DUF6320"/>
    <property type="match status" value="1"/>
</dbReference>
<keyword evidence="3" id="KW-1185">Reference proteome</keyword>
<feature type="transmembrane region" description="Helical" evidence="1">
    <location>
        <begin position="47"/>
        <end position="70"/>
    </location>
</feature>
<dbReference type="Proteomes" id="UP001524944">
    <property type="component" value="Unassembled WGS sequence"/>
</dbReference>
<keyword evidence="1" id="KW-0812">Transmembrane</keyword>
<feature type="transmembrane region" description="Helical" evidence="1">
    <location>
        <begin position="188"/>
        <end position="207"/>
    </location>
</feature>
<evidence type="ECO:0000313" key="3">
    <source>
        <dbReference type="Proteomes" id="UP001524944"/>
    </source>
</evidence>
<proteinExistence type="predicted"/>
<accession>A0ABT1Y2K7</accession>
<dbReference type="EMBL" id="JANPWE010000002">
    <property type="protein sequence ID" value="MCR6545102.1"/>
    <property type="molecule type" value="Genomic_DNA"/>
</dbReference>
<keyword evidence="1" id="KW-0472">Membrane</keyword>
<dbReference type="InterPro" id="IPR046283">
    <property type="entry name" value="DUF6320"/>
</dbReference>
<feature type="transmembrane region" description="Helical" evidence="1">
    <location>
        <begin position="104"/>
        <end position="121"/>
    </location>
</feature>
<reference evidence="2 3" key="1">
    <citation type="submission" date="2022-08" db="EMBL/GenBank/DDBJ databases">
        <title>Proteogenomics of the novel Dehalobacterium formicoaceticum strain EZ94 highlights a key role of methyltransferases during anaerobic dichloromethane degradation.</title>
        <authorList>
            <person name="Wasmund K."/>
        </authorList>
    </citation>
    <scope>NUCLEOTIDE SEQUENCE [LARGE SCALE GENOMIC DNA]</scope>
    <source>
        <strain evidence="2 3">EZ94</strain>
    </source>
</reference>